<dbReference type="NCBIfam" id="TIGR02273">
    <property type="entry name" value="16S_RimM"/>
    <property type="match status" value="1"/>
</dbReference>
<feature type="domain" description="RimM N-terminal" evidence="6">
    <location>
        <begin position="9"/>
        <end position="88"/>
    </location>
</feature>
<dbReference type="Pfam" id="PF05239">
    <property type="entry name" value="PRC"/>
    <property type="match status" value="1"/>
</dbReference>
<comment type="domain">
    <text evidence="5">The PRC barrel domain binds ribosomal protein uS19.</text>
</comment>
<comment type="subunit">
    <text evidence="5">Binds ribosomal protein uS19.</text>
</comment>
<dbReference type="Gene3D" id="2.40.30.60">
    <property type="entry name" value="RimM"/>
    <property type="match status" value="1"/>
</dbReference>
<evidence type="ECO:0000256" key="2">
    <source>
        <dbReference type="ARBA" id="ARBA00022517"/>
    </source>
</evidence>
<dbReference type="InterPro" id="IPR002676">
    <property type="entry name" value="RimM_N"/>
</dbReference>
<protein>
    <recommendedName>
        <fullName evidence="5">Ribosome maturation factor RimM</fullName>
    </recommendedName>
</protein>
<dbReference type="GO" id="GO:0043022">
    <property type="term" value="F:ribosome binding"/>
    <property type="evidence" value="ECO:0007669"/>
    <property type="project" value="InterPro"/>
</dbReference>
<dbReference type="PANTHER" id="PTHR33692">
    <property type="entry name" value="RIBOSOME MATURATION FACTOR RIMM"/>
    <property type="match status" value="1"/>
</dbReference>
<evidence type="ECO:0000256" key="4">
    <source>
        <dbReference type="ARBA" id="ARBA00023186"/>
    </source>
</evidence>
<organism evidence="8 9">
    <name type="scientific">Hydrogenobacter thermophilus (strain DSM 6534 / IAM 12695 / TK-6)</name>
    <dbReference type="NCBI Taxonomy" id="608538"/>
    <lineage>
        <taxon>Bacteria</taxon>
        <taxon>Pseudomonadati</taxon>
        <taxon>Aquificota</taxon>
        <taxon>Aquificia</taxon>
        <taxon>Aquificales</taxon>
        <taxon>Aquificaceae</taxon>
        <taxon>Hydrogenobacter</taxon>
    </lineage>
</organism>
<gene>
    <name evidence="5 8" type="primary">rimM</name>
    <name evidence="8" type="ordered locus">HTH_0987</name>
</gene>
<keyword evidence="9" id="KW-1185">Reference proteome</keyword>
<dbReference type="PANTHER" id="PTHR33692:SF1">
    <property type="entry name" value="RIBOSOME MATURATION FACTOR RIMM"/>
    <property type="match status" value="1"/>
</dbReference>
<evidence type="ECO:0000313" key="9">
    <source>
        <dbReference type="Proteomes" id="UP000002574"/>
    </source>
</evidence>
<dbReference type="InterPro" id="IPR027275">
    <property type="entry name" value="PRC-brl_dom"/>
</dbReference>
<keyword evidence="1 5" id="KW-0963">Cytoplasm</keyword>
<dbReference type="GO" id="GO:0005840">
    <property type="term" value="C:ribosome"/>
    <property type="evidence" value="ECO:0007669"/>
    <property type="project" value="InterPro"/>
</dbReference>
<proteinExistence type="inferred from homology"/>
<keyword evidence="4 5" id="KW-0143">Chaperone</keyword>
<evidence type="ECO:0000259" key="7">
    <source>
        <dbReference type="Pfam" id="PF05239"/>
    </source>
</evidence>
<evidence type="ECO:0000256" key="3">
    <source>
        <dbReference type="ARBA" id="ARBA00022552"/>
    </source>
</evidence>
<evidence type="ECO:0000256" key="1">
    <source>
        <dbReference type="ARBA" id="ARBA00022490"/>
    </source>
</evidence>
<dbReference type="HAMAP" id="MF_00014">
    <property type="entry name" value="Ribosome_mat_RimM"/>
    <property type="match status" value="1"/>
</dbReference>
<dbReference type="InterPro" id="IPR011961">
    <property type="entry name" value="RimM"/>
</dbReference>
<accession>D3DHZ3</accession>
<dbReference type="InterPro" id="IPR036976">
    <property type="entry name" value="RimM_N_sf"/>
</dbReference>
<keyword evidence="2 5" id="KW-0690">Ribosome biogenesis</keyword>
<dbReference type="OrthoDB" id="9810331at2"/>
<sequence>MHEESQFVVIGKVVDTYGLKGEIKMESYLEKKHWKKLKEVFLKKRGGDFVPFKIEGVKLHGRYVIVKFSGCEGVDQAKNYKSAKVFLPLHQLPKRKKDEYYYFQLEGLQVYTESGKFLGKVTKVLEGKPYYLLEMDHGRGYIPFIGQMVKEVDIEGKKIKVSDMLSEIYP</sequence>
<dbReference type="GO" id="GO:0042274">
    <property type="term" value="P:ribosomal small subunit biogenesis"/>
    <property type="evidence" value="ECO:0007669"/>
    <property type="project" value="UniProtKB-UniRule"/>
</dbReference>
<dbReference type="InterPro" id="IPR011033">
    <property type="entry name" value="PRC_barrel-like_sf"/>
</dbReference>
<evidence type="ECO:0000259" key="6">
    <source>
        <dbReference type="Pfam" id="PF01782"/>
    </source>
</evidence>
<comment type="similarity">
    <text evidence="5">Belongs to the RimM family.</text>
</comment>
<feature type="domain" description="PRC-barrel" evidence="7">
    <location>
        <begin position="98"/>
        <end position="164"/>
    </location>
</feature>
<reference evidence="8 9" key="1">
    <citation type="journal article" date="2010" name="J. Bacteriol.">
        <title>Complete genome sequence of the thermophilic, obligately chemolithoautotrophic hydrogen-oxidizing bacterium Hydrogenobacter thermophilus TK-6.</title>
        <authorList>
            <person name="Arai H."/>
            <person name="Kanbe H."/>
            <person name="Ishii M."/>
            <person name="Igarashi Y."/>
        </authorList>
    </citation>
    <scope>NUCLEOTIDE SEQUENCE [LARGE SCALE GENOMIC DNA]</scope>
    <source>
        <strain evidence="9">DSM 6534 / IAM 12695 / TK-6 [Tokyo]</strain>
    </source>
</reference>
<dbReference type="RefSeq" id="WP_012963625.1">
    <property type="nucleotide sequence ID" value="NC_013799.1"/>
</dbReference>
<dbReference type="STRING" id="608538.HTH_0987"/>
<dbReference type="AlphaFoldDB" id="D3DHZ3"/>
<dbReference type="SUPFAM" id="SSF50447">
    <property type="entry name" value="Translation proteins"/>
    <property type="match status" value="1"/>
</dbReference>
<dbReference type="KEGG" id="hte:Hydth_0983"/>
<comment type="subcellular location">
    <subcellularLocation>
        <location evidence="5">Cytoplasm</location>
    </subcellularLocation>
</comment>
<dbReference type="InterPro" id="IPR009000">
    <property type="entry name" value="Transl_B-barrel_sf"/>
</dbReference>
<dbReference type="Gene3D" id="2.30.30.240">
    <property type="entry name" value="PRC-barrel domain"/>
    <property type="match status" value="1"/>
</dbReference>
<comment type="function">
    <text evidence="5">An accessory protein needed during the final step in the assembly of 30S ribosomal subunit, possibly for assembly of the head region. Essential for efficient processing of 16S rRNA. May be needed both before and after RbfA during the maturation of 16S rRNA. It has affinity for free ribosomal 30S subunits but not for 70S ribosomes.</text>
</comment>
<dbReference type="KEGG" id="hth:HTH_0987"/>
<dbReference type="Proteomes" id="UP000002574">
    <property type="component" value="Chromosome"/>
</dbReference>
<dbReference type="GO" id="GO:0005737">
    <property type="term" value="C:cytoplasm"/>
    <property type="evidence" value="ECO:0007669"/>
    <property type="project" value="UniProtKB-SubCell"/>
</dbReference>
<name>D3DHZ3_HYDTT</name>
<dbReference type="EMBL" id="AP011112">
    <property type="protein sequence ID" value="BAI69445.1"/>
    <property type="molecule type" value="Genomic_DNA"/>
</dbReference>
<dbReference type="Pfam" id="PF01782">
    <property type="entry name" value="RimM"/>
    <property type="match status" value="1"/>
</dbReference>
<keyword evidence="3 5" id="KW-0698">rRNA processing</keyword>
<evidence type="ECO:0000313" key="8">
    <source>
        <dbReference type="EMBL" id="BAI69445.1"/>
    </source>
</evidence>
<dbReference type="GO" id="GO:0006364">
    <property type="term" value="P:rRNA processing"/>
    <property type="evidence" value="ECO:0007669"/>
    <property type="project" value="UniProtKB-UniRule"/>
</dbReference>
<evidence type="ECO:0000256" key="5">
    <source>
        <dbReference type="HAMAP-Rule" id="MF_00014"/>
    </source>
</evidence>
<dbReference type="eggNOG" id="COG0806">
    <property type="taxonomic scope" value="Bacteria"/>
</dbReference>
<dbReference type="SUPFAM" id="SSF50346">
    <property type="entry name" value="PRC-barrel domain"/>
    <property type="match status" value="1"/>
</dbReference>